<dbReference type="Proteomes" id="UP001642360">
    <property type="component" value="Unassembled WGS sequence"/>
</dbReference>
<feature type="compositionally biased region" description="Basic residues" evidence="2">
    <location>
        <begin position="1028"/>
        <end position="1040"/>
    </location>
</feature>
<dbReference type="Pfam" id="PF07001">
    <property type="entry name" value="BAT2_N"/>
    <property type="match status" value="1"/>
</dbReference>
<feature type="compositionally biased region" description="Polar residues" evidence="2">
    <location>
        <begin position="1009"/>
        <end position="1027"/>
    </location>
</feature>
<name>A0ABC8R0V2_9AQUA</name>
<feature type="compositionally biased region" description="Polar residues" evidence="2">
    <location>
        <begin position="556"/>
        <end position="578"/>
    </location>
</feature>
<comment type="caution">
    <text evidence="5">The sequence shown here is derived from an EMBL/GenBank/DDBJ whole genome shotgun (WGS) entry which is preliminary data.</text>
</comment>
<feature type="region of interest" description="Disordered" evidence="2">
    <location>
        <begin position="128"/>
        <end position="224"/>
    </location>
</feature>
<evidence type="ECO:0000313" key="5">
    <source>
        <dbReference type="EMBL" id="CAK9138589.1"/>
    </source>
</evidence>
<feature type="compositionally biased region" description="Polar residues" evidence="2">
    <location>
        <begin position="516"/>
        <end position="526"/>
    </location>
</feature>
<feature type="compositionally biased region" description="Polar residues" evidence="2">
    <location>
        <begin position="1168"/>
        <end position="1182"/>
    </location>
</feature>
<keyword evidence="6" id="KW-1185">Reference proteome</keyword>
<evidence type="ECO:0000313" key="6">
    <source>
        <dbReference type="Proteomes" id="UP001642360"/>
    </source>
</evidence>
<reference evidence="5 6" key="1">
    <citation type="submission" date="2024-02" db="EMBL/GenBank/DDBJ databases">
        <authorList>
            <person name="Vignale AGUSTIN F."/>
            <person name="Sosa J E."/>
            <person name="Modenutti C."/>
        </authorList>
    </citation>
    <scope>NUCLEOTIDE SEQUENCE [LARGE SCALE GENOMIC DNA]</scope>
</reference>
<feature type="compositionally biased region" description="Low complexity" evidence="2">
    <location>
        <begin position="991"/>
        <end position="1006"/>
    </location>
</feature>
<feature type="compositionally biased region" description="Low complexity" evidence="2">
    <location>
        <begin position="1045"/>
        <end position="1056"/>
    </location>
</feature>
<feature type="region of interest" description="Disordered" evidence="2">
    <location>
        <begin position="250"/>
        <end position="270"/>
    </location>
</feature>
<feature type="region of interest" description="Disordered" evidence="2">
    <location>
        <begin position="1444"/>
        <end position="1493"/>
    </location>
</feature>
<accession>A0ABC8R0V2</accession>
<keyword evidence="1" id="KW-0597">Phosphoprotein</keyword>
<feature type="compositionally biased region" description="Basic and acidic residues" evidence="2">
    <location>
        <begin position="960"/>
        <end position="990"/>
    </location>
</feature>
<protein>
    <recommendedName>
        <fullName evidence="4">BAT2 N-terminal domain-containing protein</fullName>
    </recommendedName>
</protein>
<evidence type="ECO:0000256" key="1">
    <source>
        <dbReference type="ARBA" id="ARBA00022553"/>
    </source>
</evidence>
<dbReference type="InterPro" id="IPR038808">
    <property type="entry name" value="MOS1-like"/>
</dbReference>
<keyword evidence="3" id="KW-0732">Signal</keyword>
<evidence type="ECO:0000256" key="2">
    <source>
        <dbReference type="SAM" id="MobiDB-lite"/>
    </source>
</evidence>
<feature type="region of interest" description="Disordered" evidence="2">
    <location>
        <begin position="954"/>
        <end position="1137"/>
    </location>
</feature>
<gene>
    <name evidence="5" type="ORF">ILEXP_LOCUS5938</name>
</gene>
<feature type="compositionally biased region" description="Basic and acidic residues" evidence="2">
    <location>
        <begin position="1562"/>
        <end position="1574"/>
    </location>
</feature>
<feature type="compositionally biased region" description="Basic and acidic residues" evidence="2">
    <location>
        <begin position="843"/>
        <end position="862"/>
    </location>
</feature>
<dbReference type="InterPro" id="IPR009738">
    <property type="entry name" value="BAT2_N"/>
</dbReference>
<feature type="compositionally biased region" description="Polar residues" evidence="2">
    <location>
        <begin position="1203"/>
        <end position="1244"/>
    </location>
</feature>
<feature type="compositionally biased region" description="Polar residues" evidence="2">
    <location>
        <begin position="1286"/>
        <end position="1296"/>
    </location>
</feature>
<evidence type="ECO:0000256" key="3">
    <source>
        <dbReference type="SAM" id="SignalP"/>
    </source>
</evidence>
<feature type="region of interest" description="Disordered" evidence="2">
    <location>
        <begin position="1346"/>
        <end position="1369"/>
    </location>
</feature>
<dbReference type="PANTHER" id="PTHR34805">
    <property type="entry name" value="PROTEIN MODIFIER OF SNC1 1"/>
    <property type="match status" value="1"/>
</dbReference>
<dbReference type="PANTHER" id="PTHR34805:SF1">
    <property type="entry name" value="PROTEIN MODIFIER OF SNC1 1"/>
    <property type="match status" value="1"/>
</dbReference>
<evidence type="ECO:0000259" key="4">
    <source>
        <dbReference type="Pfam" id="PF07001"/>
    </source>
</evidence>
<feature type="compositionally biased region" description="Polar residues" evidence="2">
    <location>
        <begin position="1323"/>
        <end position="1333"/>
    </location>
</feature>
<sequence length="1608" mass="174537">MWTLVVPLGVLYAGASFWWKKKTSPVEEWLDWFKCPDVLQRDMVSVIAVNLVSCFNRRNLYMVSSFCCFRWASGRRGGMTVLGKVAAPKPLNLPSQRLENHGLDPNVEIVPKGTLSWGSRFSSSASNAWGSSTQCPSPDGGTGSPSHLSGCPSSGGSGTRPSTAGSDRMQEASVSAWGPNSRPSSASGLVTSNQTSLTSLRPRSAETRPGSSQLSRFAELSSDKSAWVPTAAVEKLGVSSSKNDGFSLSSGDFPTLGSERDNSGKNMESEGDVSFDADINNGPANTWKRDGPQHIENGVQPSMEKWQGDSQQYPNVPPQHFDAWHGPPMNAPPAVWYRGPPGVPPYGTPVAPGGFPIEPFPYYHPQIPHPVLSSSQPVPPAGGGPRGAHPKNGDLCRPLMPDAYMRPGMPIRPSFYPGPVAYEGYYGPPMGYCSSNERDFPFRGMAATPSVYSRYPAQNDSDPGNTHAKLGEHGYAAKTLASEPVKPGHSDDTQGPHKVLLKQPNEWDGKEEVGNQKHTAPANASSFEKGDQPRTLSWKNEWGAETRSDEEMYTRRTMTVGENSSRTFDNRGSSSGSAKVNIPENRGNARLFDESWVKKSGISPSSSPKASQLFPATPKDSTFIKKIEGGQHDVASTSSREEQKNRLMDVNAKFSSYTNEAGIATVERTCTTGNLIPASLEVGVSSGDKTLQPTAASGATISRRGYHGVQGRIDHHGKVRLHTHDVDGWRKKPLPAETFGAISAASFEPTSDVRAQDCHDPVKVASQSEMKLPAKDEGESLARMFDPGDCQAQRAKSIELAKQRAIQRQKQEEERTREQKAKALAKLEELNQRAHARNGSTQKWEKDLSTDTIQREQEESHSLAEPVTVATNCEAPSSDLIFNSGVVPQVSGGSSSGVEESTALSKDSLLETPNKVQQEPVIPHGKSLPLKQEVDNGDAADTIAASQVNDSVVSKHKRMDYKQKHNMSLEKKLVEKSTRNRATEAPKNHVDVVVNDVPTDVVPVDVGSSGESRLPNNSSTMAESSALQRRKNNWSGKNKHKLDDVSSAAALSSPVSNETNPPKAPTESGKAKVSNVESDPCSVQSVIDAKDAIQSSEQCSSLPREESHGRVNNQLKSQHSRRMPRNQQVNRSVDKYQSSDAVIWAPVRSQNKAEFADEASQRTMPDVLTTSSKSDNSVQNNMKSKRAEMERYVPKPVAKELAQQGSFQQPVSATTIKTTSDEMTGSFQPGSLSNESSQPASCTIGNVEPTLETKNGDSRQNKQAKTYGAWRQRSSTESSRLPGLQHGSSSISNPSNTDKHMEQLLSLKPDENIVKAQQEGSDEWNTSDGNTPHASDAAAPIIAPVGKNQGAMGKGKRHPFKGNRSSGTYHKLDHKNIDGEEMNKSCIQSASFEAYSANTQLGSRSSGGHHVNAEAGRAKKKDSPLPPQNDKASIEVMAQPLHDLSVPGSKKVAETSNVGQQEARGEREAGSFKERPYSPNEGPVSTDNQDPANVDSLHERRFYVGFRKNGNPNNHSSRGHESGRDWSYADQDNRHHNTPVNRGRQRHNSHYGYQPVGPTNDSKSENFEGPRDGSHNVALTYRERGSKRGGGNFYGRQSGTVQVDAGYD</sequence>
<feature type="region of interest" description="Disordered" evidence="2">
    <location>
        <begin position="888"/>
        <end position="939"/>
    </location>
</feature>
<feature type="region of interest" description="Disordered" evidence="2">
    <location>
        <begin position="509"/>
        <end position="586"/>
    </location>
</feature>
<feature type="compositionally biased region" description="Polar residues" evidence="2">
    <location>
        <begin position="1075"/>
        <end position="1085"/>
    </location>
</feature>
<feature type="compositionally biased region" description="Polar residues" evidence="2">
    <location>
        <begin position="1125"/>
        <end position="1137"/>
    </location>
</feature>
<feature type="domain" description="BAT2 N-terminal" evidence="4">
    <location>
        <begin position="75"/>
        <end position="193"/>
    </location>
</feature>
<feature type="region of interest" description="Disordered" evidence="2">
    <location>
        <begin position="1317"/>
        <end position="1336"/>
    </location>
</feature>
<feature type="compositionally biased region" description="Basic and acidic residues" evidence="2">
    <location>
        <begin position="1463"/>
        <end position="1476"/>
    </location>
</feature>
<feature type="chain" id="PRO_5044858952" description="BAT2 N-terminal domain-containing protein" evidence="3">
    <location>
        <begin position="16"/>
        <end position="1608"/>
    </location>
</feature>
<feature type="compositionally biased region" description="Basic and acidic residues" evidence="2">
    <location>
        <begin position="542"/>
        <end position="554"/>
    </location>
</feature>
<dbReference type="EMBL" id="CAUOFW020000903">
    <property type="protein sequence ID" value="CAK9138589.1"/>
    <property type="molecule type" value="Genomic_DNA"/>
</dbReference>
<feature type="compositionally biased region" description="Polar residues" evidence="2">
    <location>
        <begin position="181"/>
        <end position="201"/>
    </location>
</feature>
<feature type="region of interest" description="Disordered" evidence="2">
    <location>
        <begin position="830"/>
        <end position="868"/>
    </location>
</feature>
<organism evidence="5 6">
    <name type="scientific">Ilex paraguariensis</name>
    <name type="common">yerba mate</name>
    <dbReference type="NCBI Taxonomy" id="185542"/>
    <lineage>
        <taxon>Eukaryota</taxon>
        <taxon>Viridiplantae</taxon>
        <taxon>Streptophyta</taxon>
        <taxon>Embryophyta</taxon>
        <taxon>Tracheophyta</taxon>
        <taxon>Spermatophyta</taxon>
        <taxon>Magnoliopsida</taxon>
        <taxon>eudicotyledons</taxon>
        <taxon>Gunneridae</taxon>
        <taxon>Pentapetalae</taxon>
        <taxon>asterids</taxon>
        <taxon>campanulids</taxon>
        <taxon>Aquifoliales</taxon>
        <taxon>Aquifoliaceae</taxon>
        <taxon>Ilex</taxon>
    </lineage>
</organism>
<feature type="region of interest" description="Disordered" evidence="2">
    <location>
        <begin position="1400"/>
        <end position="1430"/>
    </location>
</feature>
<feature type="compositionally biased region" description="Low complexity" evidence="2">
    <location>
        <begin position="888"/>
        <end position="901"/>
    </location>
</feature>
<feature type="region of interest" description="Disordered" evidence="2">
    <location>
        <begin position="1154"/>
        <end position="1298"/>
    </location>
</feature>
<feature type="region of interest" description="Disordered" evidence="2">
    <location>
        <begin position="1506"/>
        <end position="1608"/>
    </location>
</feature>
<feature type="signal peptide" evidence="3">
    <location>
        <begin position="1"/>
        <end position="15"/>
    </location>
</feature>
<proteinExistence type="predicted"/>